<reference evidence="2" key="1">
    <citation type="journal article" date="2019" name="Int. J. Syst. Evol. Microbiol.">
        <title>The Global Catalogue of Microorganisms (GCM) 10K type strain sequencing project: providing services to taxonomists for standard genome sequencing and annotation.</title>
        <authorList>
            <consortium name="The Broad Institute Genomics Platform"/>
            <consortium name="The Broad Institute Genome Sequencing Center for Infectious Disease"/>
            <person name="Wu L."/>
            <person name="Ma J."/>
        </authorList>
    </citation>
    <scope>NUCLEOTIDE SEQUENCE [LARGE SCALE GENOMIC DNA]</scope>
    <source>
        <strain evidence="2">JCM 3296</strain>
    </source>
</reference>
<name>A0ABQ2VHR9_9PSEU</name>
<dbReference type="Proteomes" id="UP000649573">
    <property type="component" value="Unassembled WGS sequence"/>
</dbReference>
<protein>
    <submittedName>
        <fullName evidence="1">Uncharacterized protein</fullName>
    </submittedName>
</protein>
<evidence type="ECO:0000313" key="1">
    <source>
        <dbReference type="EMBL" id="GGU86090.1"/>
    </source>
</evidence>
<accession>A0ABQ2VHR9</accession>
<comment type="caution">
    <text evidence="1">The sequence shown here is derived from an EMBL/GenBank/DDBJ whole genome shotgun (WGS) entry which is preliminary data.</text>
</comment>
<proteinExistence type="predicted"/>
<keyword evidence="2" id="KW-1185">Reference proteome</keyword>
<dbReference type="RefSeq" id="WP_189259940.1">
    <property type="nucleotide sequence ID" value="NZ_BMRE01000100.1"/>
</dbReference>
<sequence length="80" mass="8791">MWVEEAVAAVERDAINPESVDFANRVVQYLRGKGVRYVEVSRRLGEEGVGVAFGGPNNDQQSITLGLQHAKECETEASKK</sequence>
<organism evidence="1 2">
    <name type="scientific">Lentzea flava</name>
    <dbReference type="NCBI Taxonomy" id="103732"/>
    <lineage>
        <taxon>Bacteria</taxon>
        <taxon>Bacillati</taxon>
        <taxon>Actinomycetota</taxon>
        <taxon>Actinomycetes</taxon>
        <taxon>Pseudonocardiales</taxon>
        <taxon>Pseudonocardiaceae</taxon>
        <taxon>Lentzea</taxon>
    </lineage>
</organism>
<evidence type="ECO:0000313" key="2">
    <source>
        <dbReference type="Proteomes" id="UP000649573"/>
    </source>
</evidence>
<gene>
    <name evidence="1" type="ORF">GCM10010178_90240</name>
</gene>
<dbReference type="EMBL" id="BMRE01000100">
    <property type="protein sequence ID" value="GGU86090.1"/>
    <property type="molecule type" value="Genomic_DNA"/>
</dbReference>